<evidence type="ECO:0000256" key="3">
    <source>
        <dbReference type="ARBA" id="ARBA00022989"/>
    </source>
</evidence>
<dbReference type="GO" id="GO:0005886">
    <property type="term" value="C:plasma membrane"/>
    <property type="evidence" value="ECO:0007669"/>
    <property type="project" value="TreeGrafter"/>
</dbReference>
<feature type="transmembrane region" description="Helical" evidence="5">
    <location>
        <begin position="12"/>
        <end position="37"/>
    </location>
</feature>
<keyword evidence="3 5" id="KW-1133">Transmembrane helix</keyword>
<dbReference type="Gene3D" id="1.10.1450.10">
    <property type="entry name" value="Tetraspanin"/>
    <property type="match status" value="1"/>
</dbReference>
<keyword evidence="4 5" id="KW-0472">Membrane</keyword>
<dbReference type="Pfam" id="PF00335">
    <property type="entry name" value="Tetraspanin"/>
    <property type="match status" value="1"/>
</dbReference>
<dbReference type="PANTHER" id="PTHR19282">
    <property type="entry name" value="TETRASPANIN"/>
    <property type="match status" value="1"/>
</dbReference>
<keyword evidence="2 5" id="KW-0812">Transmembrane</keyword>
<dbReference type="SUPFAM" id="SSF48652">
    <property type="entry name" value="Tetraspanin"/>
    <property type="match status" value="1"/>
</dbReference>
<evidence type="ECO:0000256" key="1">
    <source>
        <dbReference type="ARBA" id="ARBA00004141"/>
    </source>
</evidence>
<dbReference type="InterPro" id="IPR018499">
    <property type="entry name" value="Tetraspanin/Peripherin"/>
</dbReference>
<dbReference type="WBParaSite" id="MCU_009911-RB">
    <property type="protein sequence ID" value="MCU_009911-RB"/>
    <property type="gene ID" value="MCU_009911"/>
</dbReference>
<protein>
    <submittedName>
        <fullName evidence="6">Transposase</fullName>
    </submittedName>
</protein>
<reference evidence="6" key="1">
    <citation type="submission" date="2019-11" db="UniProtKB">
        <authorList>
            <consortium name="WormBaseParasite"/>
        </authorList>
    </citation>
    <scope>IDENTIFICATION</scope>
</reference>
<evidence type="ECO:0000313" key="6">
    <source>
        <dbReference type="WBParaSite" id="MCU_009911-RB"/>
    </source>
</evidence>
<organism evidence="6">
    <name type="scientific">Mesocestoides corti</name>
    <name type="common">Flatworm</name>
    <dbReference type="NCBI Taxonomy" id="53468"/>
    <lineage>
        <taxon>Eukaryota</taxon>
        <taxon>Metazoa</taxon>
        <taxon>Spiralia</taxon>
        <taxon>Lophotrochozoa</taxon>
        <taxon>Platyhelminthes</taxon>
        <taxon>Cestoda</taxon>
        <taxon>Eucestoda</taxon>
        <taxon>Cyclophyllidea</taxon>
        <taxon>Mesocestoididae</taxon>
        <taxon>Mesocestoides</taxon>
    </lineage>
</organism>
<dbReference type="InterPro" id="IPR008952">
    <property type="entry name" value="Tetraspanin_EC2_sf"/>
</dbReference>
<sequence length="246" mass="27233">MCLLGSPRRWRVAVLVLTGVVFILSTFLLGVGLYYLLENCDTYCSFVELALPVALVLFAIISMLSAAVGYIGALFTNLLTIRLFAIFEIVIFVCQVCAALTFLQINEKLLPASVREIRALIAQAENSTVINRADVILENMQRRYQCCGGDNQSDWKNGPPLSCCVNPNYLDNTCKYPGIFVRVRFTCNNKHVIVIIVGFSLRARNSSTGVIYTRLVLFFASTKYSQTVGQSSSPVVLNDLGRLPPL</sequence>
<evidence type="ECO:0000256" key="2">
    <source>
        <dbReference type="ARBA" id="ARBA00022692"/>
    </source>
</evidence>
<feature type="transmembrane region" description="Helical" evidence="5">
    <location>
        <begin position="49"/>
        <end position="71"/>
    </location>
</feature>
<feature type="transmembrane region" description="Helical" evidence="5">
    <location>
        <begin position="83"/>
        <end position="103"/>
    </location>
</feature>
<proteinExistence type="predicted"/>
<accession>A0A5K3FNI4</accession>
<comment type="subcellular location">
    <subcellularLocation>
        <location evidence="1">Membrane</location>
        <topology evidence="1">Multi-pass membrane protein</topology>
    </subcellularLocation>
</comment>
<dbReference type="AlphaFoldDB" id="A0A5K3FNI4"/>
<dbReference type="PANTHER" id="PTHR19282:SF544">
    <property type="entry name" value="TETRASPANIN"/>
    <property type="match status" value="1"/>
</dbReference>
<evidence type="ECO:0000256" key="4">
    <source>
        <dbReference type="ARBA" id="ARBA00023136"/>
    </source>
</evidence>
<name>A0A5K3FNI4_MESCO</name>
<evidence type="ECO:0000256" key="5">
    <source>
        <dbReference type="SAM" id="Phobius"/>
    </source>
</evidence>